<evidence type="ECO:0000256" key="1">
    <source>
        <dbReference type="ARBA" id="ARBA00022553"/>
    </source>
</evidence>
<evidence type="ECO:0000313" key="6">
    <source>
        <dbReference type="EMBL" id="AYO42016.1"/>
    </source>
</evidence>
<dbReference type="GO" id="GO:0000156">
    <property type="term" value="F:phosphorelay response regulator activity"/>
    <property type="evidence" value="ECO:0007669"/>
    <property type="project" value="UniProtKB-ARBA"/>
</dbReference>
<evidence type="ECO:0000256" key="4">
    <source>
        <dbReference type="SAM" id="MobiDB-lite"/>
    </source>
</evidence>
<dbReference type="InterPro" id="IPR011006">
    <property type="entry name" value="CheY-like_superfamily"/>
</dbReference>
<sequence>MTSAQNPYHRVAQTLQYCLDATLQTMYKQKHTQVTVHVSAPIMLASVYMSYAMQFLQARTTVGMTSSTAPSVLASVSLSAHISDLMQATLDAIAAQASANRVELFMSSASTFLLMTTRSYGTHAPRFVDNADYDEDVPWYPSSSYPIAALSLLIHTFSCLVHNTAQDSRVMVEPQLGTQANQISVNAYFDASMPVDEATWPPWLGPYVDLQAVLDDFGFELSQMPLSRTDMEQNEKLASFSDAKHPTRLSITLGRPLGADLLTSEASSDRDAPMIAPGITMISVLPMLQRHRVYMPFPDMALCRQLREYLEDWECTLVGMHERPDLAIVCHDTQEVHTITKARIPCIFISTLPRIASTLAEPLPRSTVPITEPVSRGRLALAFYHIVCKGDKQKEVSEHLLATESHSDIHALTLEAMASHLATVSTRQQVSLPSVALMSPTSPSVQGGASIMPTLDTRTPPLAQASPHVHSVGPQKIDALAPSSDYFTQAVSRLASQANIAGGRLVHGADGRPAGLYFQPRESSASQNSKAGSINPASDARRPHIQTHRSDKTGRSTSTPAPPTPSYPTASMLRAAQSHLPSVKGSASAVHVPQLPTTLSFSQRDSMSRPNAPTSIQLPPQNFDPKTQPSRPTPFAHLPSRSVRTSAQPQEGVVIGKRGEARRASNEVSLSPSALGAVSSPAYTPLLSPHSVSRIQKRKMALREEFLPPVNVLVVEDNMVNQRILSTFMMRKKIQYDLARDGREAVEKWRRGHFHLILMDIQLPVMDGIAATKEIRRLENLDQQAENTDEGGDAPMQLARHSVIIVALTASVHSKDRVEALAAGCNDFLNKPVNLPWLQRKILEWGSMQYLLHAGLTPGPSTTDREQQTARYAPKSLWTQADMKAYSVARHLHLPKRLPSSTEDSDDDNNGKFSLPPPQHASP</sequence>
<accession>A0A3G2S2M3</accession>
<feature type="compositionally biased region" description="Polar residues" evidence="4">
    <location>
        <begin position="595"/>
        <end position="630"/>
    </location>
</feature>
<dbReference type="EMBL" id="CP033149">
    <property type="protein sequence ID" value="AYO42016.1"/>
    <property type="molecule type" value="Genomic_DNA"/>
</dbReference>
<feature type="domain" description="Response regulatory" evidence="5">
    <location>
        <begin position="711"/>
        <end position="846"/>
    </location>
</feature>
<dbReference type="SUPFAM" id="SSF52172">
    <property type="entry name" value="CheY-like"/>
    <property type="match status" value="1"/>
</dbReference>
<reference evidence="6 7" key="1">
    <citation type="submission" date="2018-10" db="EMBL/GenBank/DDBJ databases">
        <title>Complete genome sequence of Malassezia restricta CBS 7877.</title>
        <authorList>
            <person name="Morand S.C."/>
            <person name="Bertignac M."/>
            <person name="Iltis A."/>
            <person name="Kolder I."/>
            <person name="Pirovano W."/>
            <person name="Jourdain R."/>
            <person name="Clavaud C."/>
        </authorList>
    </citation>
    <scope>NUCLEOTIDE SEQUENCE [LARGE SCALE GENOMIC DNA]</scope>
    <source>
        <strain evidence="6 7">CBS 7877</strain>
    </source>
</reference>
<dbReference type="STRING" id="425264.A0A3G2S2M3"/>
<evidence type="ECO:0000256" key="2">
    <source>
        <dbReference type="ARBA" id="ARBA00023012"/>
    </source>
</evidence>
<dbReference type="Gene3D" id="3.40.50.2300">
    <property type="match status" value="1"/>
</dbReference>
<keyword evidence="2" id="KW-0902">Two-component regulatory system</keyword>
<feature type="compositionally biased region" description="Polar residues" evidence="4">
    <location>
        <begin position="521"/>
        <end position="536"/>
    </location>
</feature>
<dbReference type="Pfam" id="PF00072">
    <property type="entry name" value="Response_reg"/>
    <property type="match status" value="1"/>
</dbReference>
<keyword evidence="1 3" id="KW-0597">Phosphoprotein</keyword>
<dbReference type="FunFam" id="3.40.50.2300:FF:000146">
    <property type="entry name" value="Putative two-component response regulator SSK1p"/>
    <property type="match status" value="1"/>
</dbReference>
<evidence type="ECO:0000259" key="5">
    <source>
        <dbReference type="PROSITE" id="PS50110"/>
    </source>
</evidence>
<dbReference type="OrthoDB" id="21225at2759"/>
<feature type="modified residue" description="4-aspartylphosphate" evidence="3">
    <location>
        <position position="760"/>
    </location>
</feature>
<protein>
    <submittedName>
        <fullName evidence="6">Response regulator mcs4</fullName>
    </submittedName>
</protein>
<dbReference type="InterPro" id="IPR001789">
    <property type="entry name" value="Sig_transdc_resp-reg_receiver"/>
</dbReference>
<dbReference type="SMART" id="SM00448">
    <property type="entry name" value="REC"/>
    <property type="match status" value="1"/>
</dbReference>
<dbReference type="PROSITE" id="PS50110">
    <property type="entry name" value="RESPONSE_REGULATORY"/>
    <property type="match status" value="1"/>
</dbReference>
<keyword evidence="7" id="KW-1185">Reference proteome</keyword>
<dbReference type="Proteomes" id="UP000269793">
    <property type="component" value="Chromosome II"/>
</dbReference>
<dbReference type="VEuPathDB" id="FungiDB:DNF11_1066"/>
<dbReference type="PANTHER" id="PTHR45339">
    <property type="entry name" value="HYBRID SIGNAL TRANSDUCTION HISTIDINE KINASE J"/>
    <property type="match status" value="1"/>
</dbReference>
<feature type="region of interest" description="Disordered" evidence="4">
    <location>
        <begin position="512"/>
        <end position="653"/>
    </location>
</feature>
<gene>
    <name evidence="6" type="primary">mcs4</name>
    <name evidence="6" type="ORF">DNF11_1066</name>
</gene>
<name>A0A3G2S2M3_MALR7</name>
<organism evidence="6 7">
    <name type="scientific">Malassezia restricta (strain ATCC 96810 / NBRC 103918 / CBS 7877)</name>
    <name type="common">Seborrheic dermatitis infection agent</name>
    <dbReference type="NCBI Taxonomy" id="425264"/>
    <lineage>
        <taxon>Eukaryota</taxon>
        <taxon>Fungi</taxon>
        <taxon>Dikarya</taxon>
        <taxon>Basidiomycota</taxon>
        <taxon>Ustilaginomycotina</taxon>
        <taxon>Malasseziomycetes</taxon>
        <taxon>Malasseziales</taxon>
        <taxon>Malasseziaceae</taxon>
        <taxon>Malassezia</taxon>
    </lineage>
</organism>
<evidence type="ECO:0000256" key="3">
    <source>
        <dbReference type="PROSITE-ProRule" id="PRU00169"/>
    </source>
</evidence>
<dbReference type="CDD" id="cd17546">
    <property type="entry name" value="REC_hyHK_CKI1_RcsC-like"/>
    <property type="match status" value="1"/>
</dbReference>
<evidence type="ECO:0000313" key="7">
    <source>
        <dbReference type="Proteomes" id="UP000269793"/>
    </source>
</evidence>
<proteinExistence type="predicted"/>
<dbReference type="AlphaFoldDB" id="A0A3G2S2M3"/>
<dbReference type="PANTHER" id="PTHR45339:SF1">
    <property type="entry name" value="HYBRID SIGNAL TRANSDUCTION HISTIDINE KINASE J"/>
    <property type="match status" value="1"/>
</dbReference>
<feature type="region of interest" description="Disordered" evidence="4">
    <location>
        <begin position="894"/>
        <end position="923"/>
    </location>
</feature>